<evidence type="ECO:0000313" key="7">
    <source>
        <dbReference type="EMBL" id="EFH87976.1"/>
    </source>
</evidence>
<gene>
    <name evidence="7" type="ORF">Krac_9342</name>
</gene>
<evidence type="ECO:0000259" key="5">
    <source>
        <dbReference type="Pfam" id="PF00107"/>
    </source>
</evidence>
<dbReference type="InterPro" id="IPR050129">
    <property type="entry name" value="Zn_alcohol_dh"/>
</dbReference>
<dbReference type="Pfam" id="PF08240">
    <property type="entry name" value="ADH_N"/>
    <property type="match status" value="1"/>
</dbReference>
<dbReference type="PANTHER" id="PTHR43401">
    <property type="entry name" value="L-THREONINE 3-DEHYDROGENASE"/>
    <property type="match status" value="1"/>
</dbReference>
<dbReference type="PROSITE" id="PS00059">
    <property type="entry name" value="ADH_ZINC"/>
    <property type="match status" value="1"/>
</dbReference>
<dbReference type="SUPFAM" id="SSF51735">
    <property type="entry name" value="NAD(P)-binding Rossmann-fold domains"/>
    <property type="match status" value="1"/>
</dbReference>
<keyword evidence="1 4" id="KW-0479">Metal-binding</keyword>
<evidence type="ECO:0000256" key="3">
    <source>
        <dbReference type="ARBA" id="ARBA00023002"/>
    </source>
</evidence>
<dbReference type="AlphaFoldDB" id="D6TBJ2"/>
<dbReference type="Gene3D" id="3.40.50.720">
    <property type="entry name" value="NAD(P)-binding Rossmann-like Domain"/>
    <property type="match status" value="1"/>
</dbReference>
<dbReference type="InterPro" id="IPR036291">
    <property type="entry name" value="NAD(P)-bd_dom_sf"/>
</dbReference>
<dbReference type="OrthoDB" id="9766898at2"/>
<evidence type="ECO:0000256" key="2">
    <source>
        <dbReference type="ARBA" id="ARBA00022833"/>
    </source>
</evidence>
<dbReference type="RefSeq" id="WP_007903641.1">
    <property type="nucleotide sequence ID" value="NZ_ADVG01000001.1"/>
</dbReference>
<comment type="cofactor">
    <cofactor evidence="4">
        <name>Zn(2+)</name>
        <dbReference type="ChEBI" id="CHEBI:29105"/>
    </cofactor>
</comment>
<dbReference type="PANTHER" id="PTHR43401:SF2">
    <property type="entry name" value="L-THREONINE 3-DEHYDROGENASE"/>
    <property type="match status" value="1"/>
</dbReference>
<evidence type="ECO:0000313" key="8">
    <source>
        <dbReference type="Proteomes" id="UP000004508"/>
    </source>
</evidence>
<protein>
    <submittedName>
        <fullName evidence="7">Alcohol dehydrogenase zinc-binding domain protein</fullName>
    </submittedName>
</protein>
<dbReference type="GO" id="GO:0016491">
    <property type="term" value="F:oxidoreductase activity"/>
    <property type="evidence" value="ECO:0007669"/>
    <property type="project" value="UniProtKB-KW"/>
</dbReference>
<comment type="caution">
    <text evidence="7">The sequence shown here is derived from an EMBL/GenBank/DDBJ whole genome shotgun (WGS) entry which is preliminary data.</text>
</comment>
<evidence type="ECO:0000256" key="1">
    <source>
        <dbReference type="ARBA" id="ARBA00022723"/>
    </source>
</evidence>
<accession>D6TBJ2</accession>
<keyword evidence="2 4" id="KW-0862">Zinc</keyword>
<feature type="domain" description="Alcohol dehydrogenase-like C-terminal" evidence="5">
    <location>
        <begin position="173"/>
        <end position="306"/>
    </location>
</feature>
<evidence type="ECO:0000259" key="6">
    <source>
        <dbReference type="Pfam" id="PF08240"/>
    </source>
</evidence>
<evidence type="ECO:0000256" key="4">
    <source>
        <dbReference type="RuleBase" id="RU361277"/>
    </source>
</evidence>
<organism evidence="7 8">
    <name type="scientific">Ktedonobacter racemifer DSM 44963</name>
    <dbReference type="NCBI Taxonomy" id="485913"/>
    <lineage>
        <taxon>Bacteria</taxon>
        <taxon>Bacillati</taxon>
        <taxon>Chloroflexota</taxon>
        <taxon>Ktedonobacteria</taxon>
        <taxon>Ktedonobacterales</taxon>
        <taxon>Ktedonobacteraceae</taxon>
        <taxon>Ktedonobacter</taxon>
    </lineage>
</organism>
<keyword evidence="8" id="KW-1185">Reference proteome</keyword>
<keyword evidence="3" id="KW-0560">Oxidoreductase</keyword>
<dbReference type="SUPFAM" id="SSF50129">
    <property type="entry name" value="GroES-like"/>
    <property type="match status" value="1"/>
</dbReference>
<dbReference type="InterPro" id="IPR013149">
    <property type="entry name" value="ADH-like_C"/>
</dbReference>
<dbReference type="Pfam" id="PF00107">
    <property type="entry name" value="ADH_zinc_N"/>
    <property type="match status" value="1"/>
</dbReference>
<dbReference type="eggNOG" id="COG1063">
    <property type="taxonomic scope" value="Bacteria"/>
</dbReference>
<sequence>MLAAMFYAPGDLRLEERPIPQPGPGEVLLQVAAATTCGTDLKTFRRGHPLLFRQTPAGFGHEVSGTVAATGAGVTKVREGGAVAVANSAPCYQCFYCKRGRYSLCEDLLLLNGAYAEYLLMPARIVEHNLYPLPAGTSFIAAALAEPLACALHGVGASDIHAGDTVIVLGSGPLGLLLSAAATLCGARVVLTGRGEERLRLGTYFGAACVIDVTGMTPQEQYEAVRDQTEERRGADVVIEAIGTPETWQLAARLARPGGLVNLFGGCASGTQVALETRPLHYSELTIKGVFHHTPSYYAQALHLIAERQIDVEALVTRRLPLHAALEAINLLTQKKGVKYALIPPAFASLLDGAVSPD</sequence>
<dbReference type="STRING" id="485913.Krac_9342"/>
<dbReference type="Gene3D" id="3.90.180.10">
    <property type="entry name" value="Medium-chain alcohol dehydrogenases, catalytic domain"/>
    <property type="match status" value="1"/>
</dbReference>
<dbReference type="Proteomes" id="UP000004508">
    <property type="component" value="Unassembled WGS sequence"/>
</dbReference>
<dbReference type="EMBL" id="ADVG01000001">
    <property type="protein sequence ID" value="EFH87976.1"/>
    <property type="molecule type" value="Genomic_DNA"/>
</dbReference>
<reference evidence="7 8" key="1">
    <citation type="journal article" date="2011" name="Stand. Genomic Sci.">
        <title>Non-contiguous finished genome sequence and contextual data of the filamentous soil bacterium Ktedonobacter racemifer type strain (SOSP1-21).</title>
        <authorList>
            <person name="Chang Y.J."/>
            <person name="Land M."/>
            <person name="Hauser L."/>
            <person name="Chertkov O."/>
            <person name="Del Rio T.G."/>
            <person name="Nolan M."/>
            <person name="Copeland A."/>
            <person name="Tice H."/>
            <person name="Cheng J.F."/>
            <person name="Lucas S."/>
            <person name="Han C."/>
            <person name="Goodwin L."/>
            <person name="Pitluck S."/>
            <person name="Ivanova N."/>
            <person name="Ovchinikova G."/>
            <person name="Pati A."/>
            <person name="Chen A."/>
            <person name="Palaniappan K."/>
            <person name="Mavromatis K."/>
            <person name="Liolios K."/>
            <person name="Brettin T."/>
            <person name="Fiebig A."/>
            <person name="Rohde M."/>
            <person name="Abt B."/>
            <person name="Goker M."/>
            <person name="Detter J.C."/>
            <person name="Woyke T."/>
            <person name="Bristow J."/>
            <person name="Eisen J.A."/>
            <person name="Markowitz V."/>
            <person name="Hugenholtz P."/>
            <person name="Kyrpides N.C."/>
            <person name="Klenk H.P."/>
            <person name="Lapidus A."/>
        </authorList>
    </citation>
    <scope>NUCLEOTIDE SEQUENCE [LARGE SCALE GENOMIC DNA]</scope>
    <source>
        <strain evidence="8">DSM 44963</strain>
    </source>
</reference>
<comment type="similarity">
    <text evidence="4">Belongs to the zinc-containing alcohol dehydrogenase family.</text>
</comment>
<dbReference type="InterPro" id="IPR013154">
    <property type="entry name" value="ADH-like_N"/>
</dbReference>
<dbReference type="InterPro" id="IPR002328">
    <property type="entry name" value="ADH_Zn_CS"/>
</dbReference>
<dbReference type="GO" id="GO:0008270">
    <property type="term" value="F:zinc ion binding"/>
    <property type="evidence" value="ECO:0007669"/>
    <property type="project" value="InterPro"/>
</dbReference>
<dbReference type="InParanoid" id="D6TBJ2"/>
<dbReference type="InterPro" id="IPR011032">
    <property type="entry name" value="GroES-like_sf"/>
</dbReference>
<name>D6TBJ2_KTERA</name>
<feature type="domain" description="Alcohol dehydrogenase-like N-terminal" evidence="6">
    <location>
        <begin position="23"/>
        <end position="126"/>
    </location>
</feature>
<proteinExistence type="inferred from homology"/>